<dbReference type="Proteomes" id="UP001202248">
    <property type="component" value="Unassembled WGS sequence"/>
</dbReference>
<dbReference type="Gene3D" id="3.40.720.10">
    <property type="entry name" value="Alkaline Phosphatase, subunit A"/>
    <property type="match status" value="1"/>
</dbReference>
<reference evidence="2 3" key="1">
    <citation type="submission" date="2022-02" db="EMBL/GenBank/DDBJ databases">
        <authorList>
            <person name="Min J."/>
        </authorList>
    </citation>
    <scope>NUCLEOTIDE SEQUENCE [LARGE SCALE GENOMIC DNA]</scope>
    <source>
        <strain evidence="2 3">GR10-1</strain>
    </source>
</reference>
<dbReference type="SUPFAM" id="SSF53649">
    <property type="entry name" value="Alkaline phosphatase-like"/>
    <property type="match status" value="1"/>
</dbReference>
<name>A0ABS9SGL6_9BACT</name>
<dbReference type="EMBL" id="JAKWBL010000001">
    <property type="protein sequence ID" value="MCH5597507.1"/>
    <property type="molecule type" value="Genomic_DNA"/>
</dbReference>
<sequence length="75" mass="8730">MNVQRSIRKGQYKLIVFPKLNKVLLFDLNNDPEEMHDLAGIKKYKSKVSELFEALLKKQQQMDDPLNISNIANNI</sequence>
<keyword evidence="3" id="KW-1185">Reference proteome</keyword>
<evidence type="ECO:0000313" key="3">
    <source>
        <dbReference type="Proteomes" id="UP001202248"/>
    </source>
</evidence>
<dbReference type="InterPro" id="IPR032506">
    <property type="entry name" value="SGSH_C"/>
</dbReference>
<dbReference type="InterPro" id="IPR017850">
    <property type="entry name" value="Alkaline_phosphatase_core_sf"/>
</dbReference>
<comment type="caution">
    <text evidence="2">The sequence shown here is derived from an EMBL/GenBank/DDBJ whole genome shotgun (WGS) entry which is preliminary data.</text>
</comment>
<feature type="domain" description="N-sulphoglucosamine sulphohydrolase C-terminal" evidence="1">
    <location>
        <begin position="4"/>
        <end position="61"/>
    </location>
</feature>
<proteinExistence type="predicted"/>
<dbReference type="Pfam" id="PF16347">
    <property type="entry name" value="SGSH_C"/>
    <property type="match status" value="1"/>
</dbReference>
<organism evidence="2 3">
    <name type="scientific">Niabella ginsengisoli</name>
    <dbReference type="NCBI Taxonomy" id="522298"/>
    <lineage>
        <taxon>Bacteria</taxon>
        <taxon>Pseudomonadati</taxon>
        <taxon>Bacteroidota</taxon>
        <taxon>Chitinophagia</taxon>
        <taxon>Chitinophagales</taxon>
        <taxon>Chitinophagaceae</taxon>
        <taxon>Niabella</taxon>
    </lineage>
</organism>
<dbReference type="RefSeq" id="WP_240826890.1">
    <property type="nucleotide sequence ID" value="NZ_JAKWBL010000001.1"/>
</dbReference>
<accession>A0ABS9SGL6</accession>
<gene>
    <name evidence="2" type="ORF">MKP09_06110</name>
</gene>
<protein>
    <submittedName>
        <fullName evidence="2">DUF4976 domain-containing protein</fullName>
    </submittedName>
</protein>
<evidence type="ECO:0000313" key="2">
    <source>
        <dbReference type="EMBL" id="MCH5597507.1"/>
    </source>
</evidence>
<evidence type="ECO:0000259" key="1">
    <source>
        <dbReference type="Pfam" id="PF16347"/>
    </source>
</evidence>